<sequence length="346" mass="37689">MQKVKCVIWDLDDTVWNGVVIEGDPATPLPFAVETIRTLDQRGILHAVASRGDRDLSHAHLTTHGLAEYFCAVEIGWGAKSEAVGRIAERLNIGLDTMAFVDNDDVELAEVAAAHPEVRCYRSTGIAELPDLPEFRPAFITDESAARRQMYQADGARAAAQERFAGTSAEFLASLDLVMTIGHATDDDLARAHELTVRTHQLNTTGVTFDEHELRALVDSPEYEVLVARLRDRFGDYGTIGLSVTHLSGADAVLHLLLMSCRVMSRGAGAVLLHHVMRSAVDRGLRPLARFVATGKNRVMLVTLRFAGFEPIEDDSGRLLLAYPPGRCLPPPPAHVRVVTSTGPAS</sequence>
<dbReference type="InterPro" id="IPR023214">
    <property type="entry name" value="HAD_sf"/>
</dbReference>
<evidence type="ECO:0000313" key="2">
    <source>
        <dbReference type="Proteomes" id="UP001596203"/>
    </source>
</evidence>
<gene>
    <name evidence="1" type="ORF">ACFP2T_36790</name>
</gene>
<reference evidence="2" key="1">
    <citation type="journal article" date="2019" name="Int. J. Syst. Evol. Microbiol.">
        <title>The Global Catalogue of Microorganisms (GCM) 10K type strain sequencing project: providing services to taxonomists for standard genome sequencing and annotation.</title>
        <authorList>
            <consortium name="The Broad Institute Genomics Platform"/>
            <consortium name="The Broad Institute Genome Sequencing Center for Infectious Disease"/>
            <person name="Wu L."/>
            <person name="Ma J."/>
        </authorList>
    </citation>
    <scope>NUCLEOTIDE SEQUENCE [LARGE SCALE GENOMIC DNA]</scope>
    <source>
        <strain evidence="2">ZS-35-S2</strain>
    </source>
</reference>
<proteinExistence type="predicted"/>
<protein>
    <submittedName>
        <fullName evidence="1">HAD-IIIC family phosphatase</fullName>
    </submittedName>
</protein>
<dbReference type="NCBIfam" id="TIGR01681">
    <property type="entry name" value="HAD-SF-IIIC"/>
    <property type="match status" value="1"/>
</dbReference>
<dbReference type="RefSeq" id="WP_377430273.1">
    <property type="nucleotide sequence ID" value="NZ_JBHSPR010000053.1"/>
</dbReference>
<accession>A0ABW1KJQ6</accession>
<organism evidence="1 2">
    <name type="scientific">Plantactinospora solaniradicis</name>
    <dbReference type="NCBI Taxonomy" id="1723736"/>
    <lineage>
        <taxon>Bacteria</taxon>
        <taxon>Bacillati</taxon>
        <taxon>Actinomycetota</taxon>
        <taxon>Actinomycetes</taxon>
        <taxon>Micromonosporales</taxon>
        <taxon>Micromonosporaceae</taxon>
        <taxon>Plantactinospora</taxon>
    </lineage>
</organism>
<evidence type="ECO:0000313" key="1">
    <source>
        <dbReference type="EMBL" id="MFC6021710.1"/>
    </source>
</evidence>
<keyword evidence="2" id="KW-1185">Reference proteome</keyword>
<dbReference type="InterPro" id="IPR016181">
    <property type="entry name" value="Acyl_CoA_acyltransferase"/>
</dbReference>
<dbReference type="InterPro" id="IPR036412">
    <property type="entry name" value="HAD-like_sf"/>
</dbReference>
<dbReference type="Gene3D" id="3.40.630.30">
    <property type="match status" value="1"/>
</dbReference>
<name>A0ABW1KJQ6_9ACTN</name>
<dbReference type="NCBIfam" id="TIGR01686">
    <property type="entry name" value="FkbH"/>
    <property type="match status" value="1"/>
</dbReference>
<dbReference type="InterPro" id="IPR010033">
    <property type="entry name" value="HAD_SF_ppase_IIIC"/>
</dbReference>
<dbReference type="SUPFAM" id="SSF56784">
    <property type="entry name" value="HAD-like"/>
    <property type="match status" value="1"/>
</dbReference>
<dbReference type="EMBL" id="JBHSPR010000053">
    <property type="protein sequence ID" value="MFC6021710.1"/>
    <property type="molecule type" value="Genomic_DNA"/>
</dbReference>
<dbReference type="SUPFAM" id="SSF55729">
    <property type="entry name" value="Acyl-CoA N-acyltransferases (Nat)"/>
    <property type="match status" value="1"/>
</dbReference>
<dbReference type="Proteomes" id="UP001596203">
    <property type="component" value="Unassembled WGS sequence"/>
</dbReference>
<dbReference type="InterPro" id="IPR010037">
    <property type="entry name" value="FkbH_domain"/>
</dbReference>
<comment type="caution">
    <text evidence="1">The sequence shown here is derived from an EMBL/GenBank/DDBJ whole genome shotgun (WGS) entry which is preliminary data.</text>
</comment>
<dbReference type="Gene3D" id="3.40.50.1000">
    <property type="entry name" value="HAD superfamily/HAD-like"/>
    <property type="match status" value="1"/>
</dbReference>